<dbReference type="GO" id="GO:0003700">
    <property type="term" value="F:DNA-binding transcription factor activity"/>
    <property type="evidence" value="ECO:0007669"/>
    <property type="project" value="InterPro"/>
</dbReference>
<gene>
    <name evidence="5" type="ORF">PX52LOC_01990</name>
</gene>
<evidence type="ECO:0000256" key="3">
    <source>
        <dbReference type="ARBA" id="ARBA00023163"/>
    </source>
</evidence>
<dbReference type="OrthoDB" id="9795616at2"/>
<evidence type="ECO:0000313" key="6">
    <source>
        <dbReference type="Proteomes" id="UP000324974"/>
    </source>
</evidence>
<organism evidence="5 6">
    <name type="scientific">Limnoglobus roseus</name>
    <dbReference type="NCBI Taxonomy" id="2598579"/>
    <lineage>
        <taxon>Bacteria</taxon>
        <taxon>Pseudomonadati</taxon>
        <taxon>Planctomycetota</taxon>
        <taxon>Planctomycetia</taxon>
        <taxon>Gemmatales</taxon>
        <taxon>Gemmataceae</taxon>
        <taxon>Limnoglobus</taxon>
    </lineage>
</organism>
<evidence type="ECO:0000259" key="4">
    <source>
        <dbReference type="PROSITE" id="PS01124"/>
    </source>
</evidence>
<dbReference type="Gene3D" id="1.10.10.60">
    <property type="entry name" value="Homeodomain-like"/>
    <property type="match status" value="1"/>
</dbReference>
<proteinExistence type="predicted"/>
<keyword evidence="2" id="KW-0238">DNA-binding</keyword>
<keyword evidence="1" id="KW-0805">Transcription regulation</keyword>
<keyword evidence="3" id="KW-0804">Transcription</keyword>
<sequence>MAVRGEKRAGDPPSRPHVALLVEMSGIYGRRILEGVRRHQRLRGSWSIFLDQRELRSPPPPWLLHHRWDGIICRSTTPALARAFRRSRTPVVDLNDLYGGLGLPRIRSDMHAIGRLGAAHLAERGYRQFAFCGFSGEVWSAERLDGFRAALGGAVVHEFHSPWRGPHAPVWDRDQGRLAAWLARLPKPVGLMACNDVRGQHVLNACKSASVAVPEQAAVVGVDDDQVLCELCSPQLSSVRPNAERIGYEAAELLEQLMAGVPLAPVDRRIEPLDVVTRLSSDSVGIDDPDVAAAVTLIRAEACSGLTVPRLIARLAVSRSQLERRFRAYLGRSPQAEIRATQIRRARQLLTESDLPLSAVAKMSGFSYPEYMSAVFRRLTGTTPGAYRKAETARGGRLNPEGQR</sequence>
<dbReference type="PROSITE" id="PS01124">
    <property type="entry name" value="HTH_ARAC_FAMILY_2"/>
    <property type="match status" value="1"/>
</dbReference>
<dbReference type="RefSeq" id="WP_149109930.1">
    <property type="nucleotide sequence ID" value="NZ_CP042425.1"/>
</dbReference>
<dbReference type="Pfam" id="PF13377">
    <property type="entry name" value="Peripla_BP_3"/>
    <property type="match status" value="1"/>
</dbReference>
<dbReference type="Gene3D" id="3.40.50.2300">
    <property type="match status" value="2"/>
</dbReference>
<dbReference type="InterPro" id="IPR046335">
    <property type="entry name" value="LacI/GalR-like_sensor"/>
</dbReference>
<dbReference type="AlphaFoldDB" id="A0A5C1AB92"/>
<keyword evidence="6" id="KW-1185">Reference proteome</keyword>
<name>A0A5C1AB92_9BACT</name>
<evidence type="ECO:0000313" key="5">
    <source>
        <dbReference type="EMBL" id="QEL15082.1"/>
    </source>
</evidence>
<dbReference type="InterPro" id="IPR028082">
    <property type="entry name" value="Peripla_BP_I"/>
</dbReference>
<protein>
    <submittedName>
        <fullName evidence="5">AraC family transcriptional regulator</fullName>
    </submittedName>
</protein>
<dbReference type="PANTHER" id="PTHR30146">
    <property type="entry name" value="LACI-RELATED TRANSCRIPTIONAL REPRESSOR"/>
    <property type="match status" value="1"/>
</dbReference>
<dbReference type="InterPro" id="IPR009057">
    <property type="entry name" value="Homeodomain-like_sf"/>
</dbReference>
<dbReference type="Pfam" id="PF12833">
    <property type="entry name" value="HTH_18"/>
    <property type="match status" value="1"/>
</dbReference>
<dbReference type="SUPFAM" id="SSF46689">
    <property type="entry name" value="Homeodomain-like"/>
    <property type="match status" value="1"/>
</dbReference>
<accession>A0A5C1AB92</accession>
<dbReference type="PANTHER" id="PTHR30146:SF24">
    <property type="entry name" value="XYLOSE OPERON REGULATORY PROTEIN"/>
    <property type="match status" value="1"/>
</dbReference>
<dbReference type="SUPFAM" id="SSF53822">
    <property type="entry name" value="Periplasmic binding protein-like I"/>
    <property type="match status" value="1"/>
</dbReference>
<dbReference type="InterPro" id="IPR018060">
    <property type="entry name" value="HTH_AraC"/>
</dbReference>
<dbReference type="KEGG" id="lrs:PX52LOC_01990"/>
<evidence type="ECO:0000256" key="1">
    <source>
        <dbReference type="ARBA" id="ARBA00023015"/>
    </source>
</evidence>
<reference evidence="6" key="1">
    <citation type="submission" date="2019-08" db="EMBL/GenBank/DDBJ databases">
        <title>Limnoglobus roseus gen. nov., sp. nov., a novel freshwater planctomycete with a giant genome from the family Gemmataceae.</title>
        <authorList>
            <person name="Kulichevskaya I.S."/>
            <person name="Naumoff D.G."/>
            <person name="Miroshnikov K."/>
            <person name="Ivanova A."/>
            <person name="Philippov D.A."/>
            <person name="Hakobyan A."/>
            <person name="Rijpstra I.C."/>
            <person name="Sinninghe Damste J.S."/>
            <person name="Liesack W."/>
            <person name="Dedysh S.N."/>
        </authorList>
    </citation>
    <scope>NUCLEOTIDE SEQUENCE [LARGE SCALE GENOMIC DNA]</scope>
    <source>
        <strain evidence="6">PX52</strain>
    </source>
</reference>
<dbReference type="GO" id="GO:0000976">
    <property type="term" value="F:transcription cis-regulatory region binding"/>
    <property type="evidence" value="ECO:0007669"/>
    <property type="project" value="TreeGrafter"/>
</dbReference>
<feature type="domain" description="HTH araC/xylS-type" evidence="4">
    <location>
        <begin position="292"/>
        <end position="390"/>
    </location>
</feature>
<dbReference type="EMBL" id="CP042425">
    <property type="protein sequence ID" value="QEL15082.1"/>
    <property type="molecule type" value="Genomic_DNA"/>
</dbReference>
<evidence type="ECO:0000256" key="2">
    <source>
        <dbReference type="ARBA" id="ARBA00023125"/>
    </source>
</evidence>
<dbReference type="Proteomes" id="UP000324974">
    <property type="component" value="Chromosome"/>
</dbReference>
<dbReference type="CDD" id="cd01543">
    <property type="entry name" value="PBP1_XylR"/>
    <property type="match status" value="1"/>
</dbReference>
<dbReference type="SMART" id="SM00342">
    <property type="entry name" value="HTH_ARAC"/>
    <property type="match status" value="1"/>
</dbReference>